<accession>A0AB40C5Z5</accession>
<proteinExistence type="predicted"/>
<evidence type="ECO:0000313" key="2">
    <source>
        <dbReference type="RefSeq" id="XP_039135232.1"/>
    </source>
</evidence>
<organism evidence="1 2">
    <name type="scientific">Dioscorea cayennensis subsp. rotundata</name>
    <name type="common">White Guinea yam</name>
    <name type="synonym">Dioscorea rotundata</name>
    <dbReference type="NCBI Taxonomy" id="55577"/>
    <lineage>
        <taxon>Eukaryota</taxon>
        <taxon>Viridiplantae</taxon>
        <taxon>Streptophyta</taxon>
        <taxon>Embryophyta</taxon>
        <taxon>Tracheophyta</taxon>
        <taxon>Spermatophyta</taxon>
        <taxon>Magnoliopsida</taxon>
        <taxon>Liliopsida</taxon>
        <taxon>Dioscoreales</taxon>
        <taxon>Dioscoreaceae</taxon>
        <taxon>Dioscorea</taxon>
    </lineage>
</organism>
<dbReference type="GeneID" id="120272467"/>
<keyword evidence="1" id="KW-1185">Reference proteome</keyword>
<evidence type="ECO:0000313" key="1">
    <source>
        <dbReference type="Proteomes" id="UP001515500"/>
    </source>
</evidence>
<sequence>MLNKRVASKRPRCDMAPIGEPNFDCPQQKARYACLKTKPFGVMHTIEWNDLEAIGLDEEALGLTSYDGWDKVLSISEPAYRELTLEVLSTIELIRPSRVSFQAFGVRCTLTNTQLGCFLGLYSEEVAQTPTFCGLPTDFPSKVTYTKFWNNILGRRTHESRKASRFLNPAHRYIHAFLLRH</sequence>
<protein>
    <submittedName>
        <fullName evidence="2 3">Uncharacterized protein LOC120272467</fullName>
    </submittedName>
</protein>
<evidence type="ECO:0000313" key="3">
    <source>
        <dbReference type="RefSeq" id="XP_039135233.1"/>
    </source>
</evidence>
<gene>
    <name evidence="2 3" type="primary">LOC120272467</name>
</gene>
<reference evidence="2 3" key="1">
    <citation type="submission" date="2025-04" db="UniProtKB">
        <authorList>
            <consortium name="RefSeq"/>
        </authorList>
    </citation>
    <scope>IDENTIFICATION</scope>
</reference>
<dbReference type="Proteomes" id="UP001515500">
    <property type="component" value="Chromosome 11"/>
</dbReference>
<dbReference type="AlphaFoldDB" id="A0AB40C5Z5"/>
<dbReference type="RefSeq" id="XP_039135233.1">
    <property type="nucleotide sequence ID" value="XM_039279299.1"/>
</dbReference>
<dbReference type="RefSeq" id="XP_039135232.1">
    <property type="nucleotide sequence ID" value="XM_039279298.1"/>
</dbReference>
<name>A0AB40C5Z5_DIOCR</name>